<feature type="compositionally biased region" description="Acidic residues" evidence="3">
    <location>
        <begin position="398"/>
        <end position="428"/>
    </location>
</feature>
<dbReference type="Proteomes" id="UP000198406">
    <property type="component" value="Unassembled WGS sequence"/>
</dbReference>
<keyword evidence="5" id="KW-1185">Reference proteome</keyword>
<evidence type="ECO:0000256" key="3">
    <source>
        <dbReference type="SAM" id="MobiDB-lite"/>
    </source>
</evidence>
<dbReference type="InterPro" id="IPR000682">
    <property type="entry name" value="PCMT"/>
</dbReference>
<dbReference type="InterPro" id="IPR029063">
    <property type="entry name" value="SAM-dependent_MTases_sf"/>
</dbReference>
<dbReference type="PANTHER" id="PTHR11579">
    <property type="entry name" value="PROTEIN-L-ISOASPARTATE O-METHYLTRANSFERASE"/>
    <property type="match status" value="1"/>
</dbReference>
<dbReference type="EMBL" id="BDSP01000140">
    <property type="protein sequence ID" value="GAX19796.1"/>
    <property type="molecule type" value="Genomic_DNA"/>
</dbReference>
<dbReference type="AlphaFoldDB" id="A0A1Z5K126"/>
<name>A0A1Z5K126_FISSO</name>
<evidence type="ECO:0000313" key="5">
    <source>
        <dbReference type="Proteomes" id="UP000198406"/>
    </source>
</evidence>
<feature type="region of interest" description="Disordered" evidence="3">
    <location>
        <begin position="398"/>
        <end position="453"/>
    </location>
</feature>
<dbReference type="CDD" id="cd02440">
    <property type="entry name" value="AdoMet_MTases"/>
    <property type="match status" value="1"/>
</dbReference>
<protein>
    <recommendedName>
        <fullName evidence="6">Protein-L-isoaspartate(D-aspartate) O-methyltransferase</fullName>
    </recommendedName>
</protein>
<dbReference type="InParanoid" id="A0A1Z5K126"/>
<accession>A0A1Z5K126</accession>
<reference evidence="4 5" key="1">
    <citation type="journal article" date="2015" name="Plant Cell">
        <title>Oil accumulation by the oleaginous diatom Fistulifera solaris as revealed by the genome and transcriptome.</title>
        <authorList>
            <person name="Tanaka T."/>
            <person name="Maeda Y."/>
            <person name="Veluchamy A."/>
            <person name="Tanaka M."/>
            <person name="Abida H."/>
            <person name="Marechal E."/>
            <person name="Bowler C."/>
            <person name="Muto M."/>
            <person name="Sunaga Y."/>
            <person name="Tanaka M."/>
            <person name="Yoshino T."/>
            <person name="Taniguchi T."/>
            <person name="Fukuda Y."/>
            <person name="Nemoto M."/>
            <person name="Matsumoto M."/>
            <person name="Wong P.S."/>
            <person name="Aburatani S."/>
            <person name="Fujibuchi W."/>
        </authorList>
    </citation>
    <scope>NUCLEOTIDE SEQUENCE [LARGE SCALE GENOMIC DNA]</scope>
    <source>
        <strain evidence="4 5">JPCC DA0580</strain>
    </source>
</reference>
<dbReference type="GO" id="GO:0004719">
    <property type="term" value="F:protein-L-isoaspartate (D-aspartate) O-methyltransferase activity"/>
    <property type="evidence" value="ECO:0007669"/>
    <property type="project" value="InterPro"/>
</dbReference>
<keyword evidence="2" id="KW-0175">Coiled coil</keyword>
<dbReference type="PANTHER" id="PTHR11579:SF9">
    <property type="entry name" value="PROTEIN-L-ISOASPARTATE O-METHYLTRANSFERASE"/>
    <property type="match status" value="1"/>
</dbReference>
<evidence type="ECO:0000256" key="1">
    <source>
        <dbReference type="ARBA" id="ARBA00005369"/>
    </source>
</evidence>
<dbReference type="Pfam" id="PF01135">
    <property type="entry name" value="PCMT"/>
    <property type="match status" value="1"/>
</dbReference>
<dbReference type="GO" id="GO:0005737">
    <property type="term" value="C:cytoplasm"/>
    <property type="evidence" value="ECO:0007669"/>
    <property type="project" value="TreeGrafter"/>
</dbReference>
<evidence type="ECO:0008006" key="6">
    <source>
        <dbReference type="Google" id="ProtNLM"/>
    </source>
</evidence>
<organism evidence="4 5">
    <name type="scientific">Fistulifera solaris</name>
    <name type="common">Oleaginous diatom</name>
    <dbReference type="NCBI Taxonomy" id="1519565"/>
    <lineage>
        <taxon>Eukaryota</taxon>
        <taxon>Sar</taxon>
        <taxon>Stramenopiles</taxon>
        <taxon>Ochrophyta</taxon>
        <taxon>Bacillariophyta</taxon>
        <taxon>Bacillariophyceae</taxon>
        <taxon>Bacillariophycidae</taxon>
        <taxon>Naviculales</taxon>
        <taxon>Naviculaceae</taxon>
        <taxon>Fistulifera</taxon>
    </lineage>
</organism>
<comment type="caution">
    <text evidence="4">The sequence shown here is derived from an EMBL/GenBank/DDBJ whole genome shotgun (WGS) entry which is preliminary data.</text>
</comment>
<dbReference type="OrthoDB" id="10257972at2759"/>
<evidence type="ECO:0000313" key="4">
    <source>
        <dbReference type="EMBL" id="GAX19796.1"/>
    </source>
</evidence>
<dbReference type="Gene3D" id="3.40.50.150">
    <property type="entry name" value="Vaccinia Virus protein VP39"/>
    <property type="match status" value="1"/>
</dbReference>
<sequence>MAWRSSGRTNDELVNNLKRFGVIRTPEIEAAFRAVDRKFFVPTKQSHLAYTDQPIREGNIHISAPHIYGTILEALDLPLTEAGSTFLNLGSGTGYLTCLVTQVMGPQTIAYNVELQDEPFRHGQQVVQQWQNESMQRKHPKMEFLQGNGLVLHPSEGEACMGFDRIYVGAALELEALQPIANLLRPNGVLVCPVGDELVKVTRLSRSEALTMDISAAANTFRLRPPLLHNRDFVTEVISGVRFTSMIDPTPSSRAPMIIPHRIWQPALHSYYSETFRTACRTVLLCANADPSRHAHAQASLPRALWLEVFSYTHRDWFELPLSEEDQLRIRLRQLEATLRQTEQAKRDLEDQLRLAQEERDLHRRMAQYMQQVLGSSSTRRIMLRELDDDLDEVVDETMAEDEEDEENDEEEDEDDSEEDDGMEEEAIDVVSSSAQAERSRTYRAVSIGSEHA</sequence>
<evidence type="ECO:0000256" key="2">
    <source>
        <dbReference type="SAM" id="Coils"/>
    </source>
</evidence>
<feature type="coiled-coil region" evidence="2">
    <location>
        <begin position="325"/>
        <end position="366"/>
    </location>
</feature>
<dbReference type="SUPFAM" id="SSF53335">
    <property type="entry name" value="S-adenosyl-L-methionine-dependent methyltransferases"/>
    <property type="match status" value="1"/>
</dbReference>
<comment type="similarity">
    <text evidence="1">Belongs to the methyltransferase superfamily. L-isoaspartyl/D-aspartyl protein methyltransferase family.</text>
</comment>
<proteinExistence type="inferred from homology"/>
<gene>
    <name evidence="4" type="ORF">FisN_11Lh343</name>
</gene>